<name>A0AAW2SFV2_9LAMI</name>
<proteinExistence type="predicted"/>
<sequence>MAPTSPPLRTARASSPAYGSSGGGLSFALGKRFAVAKLRRDCSSLLAALFRHPRSKSAPAKSLIPRGLEASYLLPISPPFNNKVDPMAARKGDLVLYSGDLFPTEARKLPSCPRSHSVNRKGKPTHLSAHRCGFTKRLSTVHSR</sequence>
<dbReference type="AlphaFoldDB" id="A0AAW2SFV2"/>
<reference evidence="2" key="1">
    <citation type="submission" date="2020-06" db="EMBL/GenBank/DDBJ databases">
        <authorList>
            <person name="Li T."/>
            <person name="Hu X."/>
            <person name="Zhang T."/>
            <person name="Song X."/>
            <person name="Zhang H."/>
            <person name="Dai N."/>
            <person name="Sheng W."/>
            <person name="Hou X."/>
            <person name="Wei L."/>
        </authorList>
    </citation>
    <scope>NUCLEOTIDE SEQUENCE</scope>
    <source>
        <strain evidence="2">KEN1</strain>
        <tissue evidence="2">Leaf</tissue>
    </source>
</reference>
<dbReference type="EMBL" id="JACGWN010000033">
    <property type="protein sequence ID" value="KAL0391314.1"/>
    <property type="molecule type" value="Genomic_DNA"/>
</dbReference>
<feature type="region of interest" description="Disordered" evidence="1">
    <location>
        <begin position="108"/>
        <end position="127"/>
    </location>
</feature>
<evidence type="ECO:0000256" key="1">
    <source>
        <dbReference type="SAM" id="MobiDB-lite"/>
    </source>
</evidence>
<protein>
    <submittedName>
        <fullName evidence="2">Uncharacterized protein</fullName>
    </submittedName>
</protein>
<reference evidence="2" key="2">
    <citation type="journal article" date="2024" name="Plant">
        <title>Genomic evolution and insights into agronomic trait innovations of Sesamum species.</title>
        <authorList>
            <person name="Miao H."/>
            <person name="Wang L."/>
            <person name="Qu L."/>
            <person name="Liu H."/>
            <person name="Sun Y."/>
            <person name="Le M."/>
            <person name="Wang Q."/>
            <person name="Wei S."/>
            <person name="Zheng Y."/>
            <person name="Lin W."/>
            <person name="Duan Y."/>
            <person name="Cao H."/>
            <person name="Xiong S."/>
            <person name="Wang X."/>
            <person name="Wei L."/>
            <person name="Li C."/>
            <person name="Ma Q."/>
            <person name="Ju M."/>
            <person name="Zhao R."/>
            <person name="Li G."/>
            <person name="Mu C."/>
            <person name="Tian Q."/>
            <person name="Mei H."/>
            <person name="Zhang T."/>
            <person name="Gao T."/>
            <person name="Zhang H."/>
        </authorList>
    </citation>
    <scope>NUCLEOTIDE SEQUENCE</scope>
    <source>
        <strain evidence="2">KEN1</strain>
    </source>
</reference>
<organism evidence="2">
    <name type="scientific">Sesamum latifolium</name>
    <dbReference type="NCBI Taxonomy" id="2727402"/>
    <lineage>
        <taxon>Eukaryota</taxon>
        <taxon>Viridiplantae</taxon>
        <taxon>Streptophyta</taxon>
        <taxon>Embryophyta</taxon>
        <taxon>Tracheophyta</taxon>
        <taxon>Spermatophyta</taxon>
        <taxon>Magnoliopsida</taxon>
        <taxon>eudicotyledons</taxon>
        <taxon>Gunneridae</taxon>
        <taxon>Pentapetalae</taxon>
        <taxon>asterids</taxon>
        <taxon>lamiids</taxon>
        <taxon>Lamiales</taxon>
        <taxon>Pedaliaceae</taxon>
        <taxon>Sesamum</taxon>
    </lineage>
</organism>
<feature type="region of interest" description="Disordered" evidence="1">
    <location>
        <begin position="1"/>
        <end position="21"/>
    </location>
</feature>
<evidence type="ECO:0000313" key="2">
    <source>
        <dbReference type="EMBL" id="KAL0391314.1"/>
    </source>
</evidence>
<gene>
    <name evidence="2" type="ORF">Slati_4575000</name>
</gene>
<comment type="caution">
    <text evidence="2">The sequence shown here is derived from an EMBL/GenBank/DDBJ whole genome shotgun (WGS) entry which is preliminary data.</text>
</comment>
<accession>A0AAW2SFV2</accession>